<dbReference type="CDD" id="cd09917">
    <property type="entry name" value="F-box_SF"/>
    <property type="match status" value="1"/>
</dbReference>
<protein>
    <recommendedName>
        <fullName evidence="3">F-box domain-containing protein</fullName>
    </recommendedName>
</protein>
<comment type="caution">
    <text evidence="1">The sequence shown here is derived from an EMBL/GenBank/DDBJ whole genome shotgun (WGS) entry which is preliminary data.</text>
</comment>
<proteinExistence type="predicted"/>
<evidence type="ECO:0000313" key="2">
    <source>
        <dbReference type="Proteomes" id="UP000054988"/>
    </source>
</evidence>
<organism evidence="1 2">
    <name type="scientific">Moniliophthora roreri</name>
    <name type="common">Frosty pod rot fungus</name>
    <name type="synonym">Monilia roreri</name>
    <dbReference type="NCBI Taxonomy" id="221103"/>
    <lineage>
        <taxon>Eukaryota</taxon>
        <taxon>Fungi</taxon>
        <taxon>Dikarya</taxon>
        <taxon>Basidiomycota</taxon>
        <taxon>Agaricomycotina</taxon>
        <taxon>Agaricomycetes</taxon>
        <taxon>Agaricomycetidae</taxon>
        <taxon>Agaricales</taxon>
        <taxon>Marasmiineae</taxon>
        <taxon>Marasmiaceae</taxon>
        <taxon>Moniliophthora</taxon>
    </lineage>
</organism>
<gene>
    <name evidence="1" type="ORF">WG66_2016</name>
</gene>
<name>A0A0W0G9Z5_MONRR</name>
<dbReference type="Proteomes" id="UP000054988">
    <property type="component" value="Unassembled WGS sequence"/>
</dbReference>
<dbReference type="eggNOG" id="ENOG502QZ72">
    <property type="taxonomic scope" value="Eukaryota"/>
</dbReference>
<dbReference type="AlphaFoldDB" id="A0A0W0G9Z5"/>
<reference evidence="1 2" key="1">
    <citation type="submission" date="2015-12" db="EMBL/GenBank/DDBJ databases">
        <title>Draft genome sequence of Moniliophthora roreri, the causal agent of frosty pod rot of cacao.</title>
        <authorList>
            <person name="Aime M.C."/>
            <person name="Diaz-Valderrama J.R."/>
            <person name="Kijpornyongpan T."/>
            <person name="Phillips-Mora W."/>
        </authorList>
    </citation>
    <scope>NUCLEOTIDE SEQUENCE [LARGE SCALE GENOMIC DNA]</scope>
    <source>
        <strain evidence="1 2">MCA 2952</strain>
    </source>
</reference>
<evidence type="ECO:0008006" key="3">
    <source>
        <dbReference type="Google" id="ProtNLM"/>
    </source>
</evidence>
<sequence>MSPRRLTYVRRFKISDDVLISILEYLDPPSLWRACKAFKRIYQLTMSYQSFRYKYELATLGMKDGPVTHARVPPLSRLQFLTAYRKDWSRLVWAHETRAQIPHGARAGASGGFLQQIRDHGGSATLDLMELPSGRTSRPPAATRHLRYITSAIESIAVDQVQALVVTSHAFSHQGQVGIQLHFRDLWSFNKHPHARALSYEFSTQVSSRLHRVDITICGSKVAVTHEFSGGRMKHLIINWYTLDARWLDDEDIQFLDETYLLGINRKTGIPVLCLYNISKASTIAILREFELPQTWDRSIIEFSPNNSPKSDYSLSPNALFYPAPETRILAIKARNPSSDARPDYTPRNWLFIKESYFRHPSRRDPFRISWKQWSQYCLVKEMVNYPPCIRGPYVMGTKAFFVENMQPRAHRSSHGTGSRLHVIDFSPFADRSDASTNWAIIGLKAGLVPSEYAKTIPPATVDGLAVEDMCVTEDNIVLITEPRHGYRLASILTFGAPPVSVRY</sequence>
<accession>A0A0W0G9Z5</accession>
<dbReference type="EMBL" id="LATX01000716">
    <property type="protein sequence ID" value="KTB45333.1"/>
    <property type="molecule type" value="Genomic_DNA"/>
</dbReference>
<evidence type="ECO:0000313" key="1">
    <source>
        <dbReference type="EMBL" id="KTB45333.1"/>
    </source>
</evidence>